<comment type="caution">
    <text evidence="8">The sequence shown here is derived from an EMBL/GenBank/DDBJ whole genome shotgun (WGS) entry which is preliminary data.</text>
</comment>
<comment type="similarity">
    <text evidence="3">Belongs to the FAD-dependent oxidoreductase 2 family. FRD/SDH subfamily.</text>
</comment>
<dbReference type="PANTHER" id="PTHR43400">
    <property type="entry name" value="FUMARATE REDUCTASE"/>
    <property type="match status" value="1"/>
</dbReference>
<feature type="domain" description="FMN-binding" evidence="7">
    <location>
        <begin position="40"/>
        <end position="129"/>
    </location>
</feature>
<dbReference type="SUPFAM" id="SSF51905">
    <property type="entry name" value="FAD/NAD(P)-binding domain"/>
    <property type="match status" value="1"/>
</dbReference>
<evidence type="ECO:0000313" key="8">
    <source>
        <dbReference type="EMBL" id="EPF31876.1"/>
    </source>
</evidence>
<dbReference type="Gene3D" id="3.90.1010.20">
    <property type="match status" value="1"/>
</dbReference>
<evidence type="ECO:0000259" key="7">
    <source>
        <dbReference type="SMART" id="SM00900"/>
    </source>
</evidence>
<dbReference type="GO" id="GO:0010181">
    <property type="term" value="F:FMN binding"/>
    <property type="evidence" value="ECO:0007669"/>
    <property type="project" value="InterPro"/>
</dbReference>
<evidence type="ECO:0000256" key="3">
    <source>
        <dbReference type="ARBA" id="ARBA00008040"/>
    </source>
</evidence>
<dbReference type="HOGENOM" id="CLU_011398_4_0_12"/>
<dbReference type="Proteomes" id="UP000014541">
    <property type="component" value="Unassembled WGS sequence"/>
</dbReference>
<evidence type="ECO:0000256" key="1">
    <source>
        <dbReference type="ARBA" id="ARBA00001917"/>
    </source>
</evidence>
<dbReference type="PATRIC" id="fig|1125699.3.peg.2252"/>
<proteinExistence type="inferred from homology"/>
<dbReference type="PRINTS" id="PR00411">
    <property type="entry name" value="PNDRDTASEI"/>
</dbReference>
<protein>
    <submittedName>
        <fullName evidence="8">Flavocytochrome c</fullName>
    </submittedName>
</protein>
<dbReference type="SMART" id="SM00900">
    <property type="entry name" value="FMN_bind"/>
    <property type="match status" value="1"/>
</dbReference>
<dbReference type="EMBL" id="ATFF01000006">
    <property type="protein sequence ID" value="EPF31876.1"/>
    <property type="molecule type" value="Genomic_DNA"/>
</dbReference>
<dbReference type="Gene3D" id="3.90.700.10">
    <property type="entry name" value="Succinate dehydrogenase/fumarate reductase flavoprotein, catalytic domain"/>
    <property type="match status" value="1"/>
</dbReference>
<dbReference type="InterPro" id="IPR036188">
    <property type="entry name" value="FAD/NAD-bd_sf"/>
</dbReference>
<dbReference type="SUPFAM" id="SSF56425">
    <property type="entry name" value="Succinate dehydrogenase/fumarate reductase flavoprotein, catalytic domain"/>
    <property type="match status" value="1"/>
</dbReference>
<dbReference type="eggNOG" id="COG1053">
    <property type="taxonomic scope" value="Bacteria"/>
</dbReference>
<gene>
    <name evidence="8" type="ORF">HMPREF9194_02231</name>
</gene>
<dbReference type="PROSITE" id="PS51257">
    <property type="entry name" value="PROKAR_LIPOPROTEIN"/>
    <property type="match status" value="1"/>
</dbReference>
<dbReference type="Pfam" id="PF00890">
    <property type="entry name" value="FAD_binding_2"/>
    <property type="match status" value="2"/>
</dbReference>
<evidence type="ECO:0000256" key="2">
    <source>
        <dbReference type="ARBA" id="ARBA00001974"/>
    </source>
</evidence>
<dbReference type="GO" id="GO:0016020">
    <property type="term" value="C:membrane"/>
    <property type="evidence" value="ECO:0007669"/>
    <property type="project" value="InterPro"/>
</dbReference>
<dbReference type="GO" id="GO:0016491">
    <property type="term" value="F:oxidoreductase activity"/>
    <property type="evidence" value="ECO:0007669"/>
    <property type="project" value="UniProtKB-KW"/>
</dbReference>
<dbReference type="STRING" id="1125699.HMPREF9194_02231"/>
<dbReference type="RefSeq" id="WP_016526484.1">
    <property type="nucleotide sequence ID" value="NZ_KE332518.1"/>
</dbReference>
<keyword evidence="5" id="KW-0274">FAD</keyword>
<dbReference type="Pfam" id="PF04205">
    <property type="entry name" value="FMN_bind"/>
    <property type="match status" value="1"/>
</dbReference>
<dbReference type="InterPro" id="IPR007329">
    <property type="entry name" value="FMN-bd"/>
</dbReference>
<comment type="cofactor">
    <cofactor evidence="2">
        <name>FAD</name>
        <dbReference type="ChEBI" id="CHEBI:57692"/>
    </cofactor>
</comment>
<organism evidence="8 9">
    <name type="scientific">Treponema maltophilum ATCC 51939</name>
    <dbReference type="NCBI Taxonomy" id="1125699"/>
    <lineage>
        <taxon>Bacteria</taxon>
        <taxon>Pseudomonadati</taxon>
        <taxon>Spirochaetota</taxon>
        <taxon>Spirochaetia</taxon>
        <taxon>Spirochaetales</taxon>
        <taxon>Treponemataceae</taxon>
        <taxon>Treponema</taxon>
    </lineage>
</organism>
<keyword evidence="4" id="KW-0285">Flavoprotein</keyword>
<evidence type="ECO:0000256" key="4">
    <source>
        <dbReference type="ARBA" id="ARBA00022630"/>
    </source>
</evidence>
<comment type="cofactor">
    <cofactor evidence="1">
        <name>FMN</name>
        <dbReference type="ChEBI" id="CHEBI:58210"/>
    </cofactor>
</comment>
<name>S3K4G7_TREMA</name>
<keyword evidence="9" id="KW-1185">Reference proteome</keyword>
<dbReference type="InterPro" id="IPR027477">
    <property type="entry name" value="Succ_DH/fumarate_Rdtase_cat_sf"/>
</dbReference>
<evidence type="ECO:0000313" key="9">
    <source>
        <dbReference type="Proteomes" id="UP000014541"/>
    </source>
</evidence>
<evidence type="ECO:0000256" key="6">
    <source>
        <dbReference type="ARBA" id="ARBA00023002"/>
    </source>
</evidence>
<dbReference type="InterPro" id="IPR003953">
    <property type="entry name" value="FAD-dep_OxRdtase_2_FAD-bd"/>
</dbReference>
<sequence length="657" mass="69642">MKTSRFLQTAAYALFAIVFLFVSCGGKSVKNGTYTAAIGGMNGDVEVSVTIEGKKIARVEVTNDAETPGIGTRLKDIDGNVVTAGGLSPVDVIPQRIVENQSTNVDIVTGATITSRAIMAAVSDCLTQAGAKPADWSKKQKPAKAPSNASADVVVVGGGGAGLAAAIAAGQQGKSVIIVEKTGEVGGDTLVCGAIYNAADEELQKKVTMSDSVKPTIEKALAEKPVSDEHAALQAAVRAQWNAYKASGRKDLFDSKEWYALQTWNGGDKAANLELVKTLAYNAYDGLKWIEGLGMRFSDKIAQGAGSLWQRTHTSVMKLGTGFLSTYIDNIAKMDNVSLMVETTAKSLVKENGRVTGVVCADRNGNQFTISAKDGVILSTGGFGANSKMVQQYNTSGKWSDLSKVGTTNRFSASQGDGITMATAAGAALADMEQIQLLYLGNLQDGQISKYTLRAANGTDQIIFVNKEGKRFTNEGGRRDNICLAVFNQPEQFYYVLECADGDKYKDINDPSWRSADGFTFDYCEKNGFMYRADTLDEMASKLGMDAAVLKKTVDTFNASVASGRDEFGRTLYSVKLEHGPWIATPRKACIHHTMGGVAIDTDARVLDANGKAIPGLYAAGEVTGDIHGANRLGGNAVVDTVVFGKRAGDTVVADAK</sequence>
<evidence type="ECO:0000256" key="5">
    <source>
        <dbReference type="ARBA" id="ARBA00022827"/>
    </source>
</evidence>
<dbReference type="Gene3D" id="3.50.50.60">
    <property type="entry name" value="FAD/NAD(P)-binding domain"/>
    <property type="match status" value="2"/>
</dbReference>
<keyword evidence="6" id="KW-0560">Oxidoreductase</keyword>
<dbReference type="AlphaFoldDB" id="S3K4G7"/>
<dbReference type="OrthoDB" id="311713at2"/>
<reference evidence="8 9" key="1">
    <citation type="submission" date="2013-04" db="EMBL/GenBank/DDBJ databases">
        <title>The Genome Sequence of Treponema maltophilum ATCC 51939.</title>
        <authorList>
            <consortium name="The Broad Institute Genomics Platform"/>
            <person name="Earl A."/>
            <person name="Ward D."/>
            <person name="Feldgarden M."/>
            <person name="Gevers D."/>
            <person name="Leonetti C."/>
            <person name="Blanton J.M."/>
            <person name="Dewhirst F.E."/>
            <person name="Izard J."/>
            <person name="Walker B."/>
            <person name="Young S."/>
            <person name="Zeng Q."/>
            <person name="Gargeya S."/>
            <person name="Fitzgerald M."/>
            <person name="Haas B."/>
            <person name="Abouelleil A."/>
            <person name="Allen A.W."/>
            <person name="Alvarado L."/>
            <person name="Arachchi H.M."/>
            <person name="Berlin A.M."/>
            <person name="Chapman S.B."/>
            <person name="Gainer-Dewar J."/>
            <person name="Goldberg J."/>
            <person name="Griggs A."/>
            <person name="Gujja S."/>
            <person name="Hansen M."/>
            <person name="Howarth C."/>
            <person name="Imamovic A."/>
            <person name="Ireland A."/>
            <person name="Larimer J."/>
            <person name="McCowan C."/>
            <person name="Murphy C."/>
            <person name="Pearson M."/>
            <person name="Poon T.W."/>
            <person name="Priest M."/>
            <person name="Roberts A."/>
            <person name="Saif S."/>
            <person name="Shea T."/>
            <person name="Sisk P."/>
            <person name="Sykes S."/>
            <person name="Wortman J."/>
            <person name="Nusbaum C."/>
            <person name="Birren B."/>
        </authorList>
    </citation>
    <scope>NUCLEOTIDE SEQUENCE [LARGE SCALE GENOMIC DNA]</scope>
    <source>
        <strain evidence="8 9">ATCC 51939</strain>
    </source>
</reference>
<accession>S3K4G7</accession>
<dbReference type="PANTHER" id="PTHR43400:SF7">
    <property type="entry name" value="FAD-DEPENDENT OXIDOREDUCTASE 2 FAD BINDING DOMAIN-CONTAINING PROTEIN"/>
    <property type="match status" value="1"/>
</dbReference>
<dbReference type="InterPro" id="IPR050315">
    <property type="entry name" value="FAD-oxidoreductase_2"/>
</dbReference>